<feature type="compositionally biased region" description="Basic and acidic residues" evidence="1">
    <location>
        <begin position="36"/>
        <end position="67"/>
    </location>
</feature>
<dbReference type="Proteomes" id="UP000472580">
    <property type="component" value="Unassembled WGS sequence"/>
</dbReference>
<comment type="caution">
    <text evidence="2">The sequence shown here is derived from an EMBL/GenBank/DDBJ whole genome shotgun (WGS) entry which is preliminary data.</text>
</comment>
<sequence length="114" mass="12986">MRAYAEEFQNNSNLRGRKASKSTVKDSGGKYANLNAEDHARYAEQLRQEEPRSHREEFEQRGFDKKTTSLRGQAKAANFGRANAGKLHKVHGDRRRNSSGLRVSVSWKAPEKLK</sequence>
<protein>
    <submittedName>
        <fullName evidence="2">Uncharacterized protein</fullName>
    </submittedName>
</protein>
<gene>
    <name evidence="2" type="ORF">E5987_12465</name>
</gene>
<evidence type="ECO:0000313" key="2">
    <source>
        <dbReference type="EMBL" id="MVX57986.1"/>
    </source>
</evidence>
<dbReference type="EMBL" id="WSRP01000074">
    <property type="protein sequence ID" value="MVX57986.1"/>
    <property type="molecule type" value="Genomic_DNA"/>
</dbReference>
<accession>A0A6L6YJX5</accession>
<proteinExistence type="predicted"/>
<reference evidence="2 3" key="1">
    <citation type="submission" date="2019-12" db="EMBL/GenBank/DDBJ databases">
        <title>Microbes associate with the intestines of laboratory mice.</title>
        <authorList>
            <person name="Navarre W."/>
            <person name="Wong E."/>
        </authorList>
    </citation>
    <scope>NUCLEOTIDE SEQUENCE [LARGE SCALE GENOMIC DNA]</scope>
    <source>
        <strain evidence="2 3">NM82_D38</strain>
    </source>
</reference>
<dbReference type="RefSeq" id="WP_160336393.1">
    <property type="nucleotide sequence ID" value="NZ_WSRP01000074.1"/>
</dbReference>
<evidence type="ECO:0000313" key="3">
    <source>
        <dbReference type="Proteomes" id="UP000472580"/>
    </source>
</evidence>
<evidence type="ECO:0000256" key="1">
    <source>
        <dbReference type="SAM" id="MobiDB-lite"/>
    </source>
</evidence>
<feature type="region of interest" description="Disordered" evidence="1">
    <location>
        <begin position="1"/>
        <end position="71"/>
    </location>
</feature>
<name>A0A6L6YJX5_9BURK</name>
<dbReference type="AlphaFoldDB" id="A0A6L6YJX5"/>
<feature type="region of interest" description="Disordered" evidence="1">
    <location>
        <begin position="88"/>
        <end position="114"/>
    </location>
</feature>
<organism evidence="2 3">
    <name type="scientific">Parasutterella muris</name>
    <dbReference type="NCBI Taxonomy" id="2565572"/>
    <lineage>
        <taxon>Bacteria</taxon>
        <taxon>Pseudomonadati</taxon>
        <taxon>Pseudomonadota</taxon>
        <taxon>Betaproteobacteria</taxon>
        <taxon>Burkholderiales</taxon>
        <taxon>Sutterellaceae</taxon>
        <taxon>Parasutterella</taxon>
    </lineage>
</organism>
<keyword evidence="3" id="KW-1185">Reference proteome</keyword>